<accession>A0A6I4MN15</accession>
<dbReference type="Proteomes" id="UP000462055">
    <property type="component" value="Unassembled WGS sequence"/>
</dbReference>
<dbReference type="InterPro" id="IPR015422">
    <property type="entry name" value="PyrdxlP-dep_Trfase_small"/>
</dbReference>
<evidence type="ECO:0008006" key="4">
    <source>
        <dbReference type="Google" id="ProtNLM"/>
    </source>
</evidence>
<evidence type="ECO:0000256" key="1">
    <source>
        <dbReference type="ARBA" id="ARBA00001933"/>
    </source>
</evidence>
<keyword evidence="3" id="KW-1185">Reference proteome</keyword>
<dbReference type="PANTHER" id="PTHR43713:SF3">
    <property type="entry name" value="GLUTAMATE-1-SEMIALDEHYDE 2,1-AMINOMUTASE 1, CHLOROPLASTIC-RELATED"/>
    <property type="match status" value="1"/>
</dbReference>
<sequence>MQTRPVSAAGNPVSSNITYLRDHPGFYERTHALGERMRASLTGICADLGIAATAADFGGVFSLYFTESPIRGYRDLMRNNDAAYVAFHHRMTDRGFLMLPLALKRNHISAAHTEQDVDRTLEAARDALRTIRDDGLLTA</sequence>
<dbReference type="SUPFAM" id="SSF53383">
    <property type="entry name" value="PLP-dependent transferases"/>
    <property type="match status" value="1"/>
</dbReference>
<dbReference type="Gene3D" id="3.90.1150.10">
    <property type="entry name" value="Aspartate Aminotransferase, domain 1"/>
    <property type="match status" value="1"/>
</dbReference>
<name>A0A6I4MN15_9ACTN</name>
<dbReference type="RefSeq" id="WP_151600105.1">
    <property type="nucleotide sequence ID" value="NZ_WBMS02000066.1"/>
</dbReference>
<organism evidence="2 3">
    <name type="scientific">Actinomadura physcomitrii</name>
    <dbReference type="NCBI Taxonomy" id="2650748"/>
    <lineage>
        <taxon>Bacteria</taxon>
        <taxon>Bacillati</taxon>
        <taxon>Actinomycetota</taxon>
        <taxon>Actinomycetes</taxon>
        <taxon>Streptosporangiales</taxon>
        <taxon>Thermomonosporaceae</taxon>
        <taxon>Actinomadura</taxon>
    </lineage>
</organism>
<comment type="cofactor">
    <cofactor evidence="1">
        <name>pyridoxal 5'-phosphate</name>
        <dbReference type="ChEBI" id="CHEBI:597326"/>
    </cofactor>
</comment>
<dbReference type="AlphaFoldDB" id="A0A6I4MN15"/>
<dbReference type="EMBL" id="WBMS02000066">
    <property type="protein sequence ID" value="MWA07202.1"/>
    <property type="molecule type" value="Genomic_DNA"/>
</dbReference>
<evidence type="ECO:0000313" key="3">
    <source>
        <dbReference type="Proteomes" id="UP000462055"/>
    </source>
</evidence>
<protein>
    <recommendedName>
        <fullName evidence="4">Glutamate-1-semialdehyde 2,1-aminomutase</fullName>
    </recommendedName>
</protein>
<dbReference type="InterPro" id="IPR015424">
    <property type="entry name" value="PyrdxlP-dep_Trfase"/>
</dbReference>
<dbReference type="PANTHER" id="PTHR43713">
    <property type="entry name" value="GLUTAMATE-1-SEMIALDEHYDE 2,1-AMINOMUTASE"/>
    <property type="match status" value="1"/>
</dbReference>
<comment type="caution">
    <text evidence="2">The sequence shown here is derived from an EMBL/GenBank/DDBJ whole genome shotgun (WGS) entry which is preliminary data.</text>
</comment>
<proteinExistence type="predicted"/>
<gene>
    <name evidence="2" type="ORF">F8568_044075</name>
</gene>
<reference evidence="2" key="1">
    <citation type="submission" date="2019-12" db="EMBL/GenBank/DDBJ databases">
        <title>Actinomadura physcomitrii sp. nov., a novel actinomycete isolated from moss [Physcomitrium sphaericum (Ludw) Fuernr].</title>
        <authorList>
            <person name="Zhuang X."/>
        </authorList>
    </citation>
    <scope>NUCLEOTIDE SEQUENCE [LARGE SCALE GENOMIC DNA]</scope>
    <source>
        <strain evidence="2">LD22</strain>
    </source>
</reference>
<evidence type="ECO:0000313" key="2">
    <source>
        <dbReference type="EMBL" id="MWA07202.1"/>
    </source>
</evidence>